<evidence type="ECO:0000256" key="9">
    <source>
        <dbReference type="PIRSR" id="PIRSR000114-3"/>
    </source>
</evidence>
<feature type="active site" description="Proton acceptor" evidence="7">
    <location>
        <position position="188"/>
    </location>
</feature>
<protein>
    <recommendedName>
        <fullName evidence="11">Glycerol-3-phosphate dehydrogenase</fullName>
        <ecNumber evidence="11">1.1.1.94</ecNumber>
    </recommendedName>
</protein>
<keyword evidence="9 10" id="KW-0520">NAD</keyword>
<dbReference type="EMBL" id="CP005957">
    <property type="protein sequence ID" value="AGL62492.1"/>
    <property type="molecule type" value="Genomic_DNA"/>
</dbReference>
<dbReference type="GO" id="GO:0046168">
    <property type="term" value="P:glycerol-3-phosphate catabolic process"/>
    <property type="evidence" value="ECO:0007669"/>
    <property type="project" value="InterPro"/>
</dbReference>
<evidence type="ECO:0000256" key="10">
    <source>
        <dbReference type="RuleBase" id="RU000437"/>
    </source>
</evidence>
<dbReference type="Gene3D" id="1.10.1040.10">
    <property type="entry name" value="N-(1-d-carboxylethyl)-l-norvaline Dehydrogenase, domain 2"/>
    <property type="match status" value="1"/>
</dbReference>
<dbReference type="PIRSF" id="PIRSF000114">
    <property type="entry name" value="Glycerol-3-P_dh"/>
    <property type="match status" value="1"/>
</dbReference>
<sequence length="325" mass="34558">MVRPRTNRQRAEVTVIGAGTFGHAIADSISRSEIRTALVTRSETRLERIRQMLARSSPYLMAQRLGDAPLGEYVFLALPSADIAEVVGRLASYHSEETLGYVSLSKGLTAPDGETPHELLSRRFGSIRSAVISGPSLADEMPKHGAHFVVASSSHTLADKLVLLMDGEYTSATGSNDPTGIEWAGITKNAVTLGFHACLAATGSLNQAGAFAGQLFTEIYDYALTMGASPRSFAGIAGIGDLMATSHASTSRNVRAGQLIGSGHSVGEAEARIKQVVESLHTIPLLERRINQDHAATTTPTITALSNRIVGNLAHEQWIASLTSR</sequence>
<dbReference type="GO" id="GO:0005829">
    <property type="term" value="C:cytosol"/>
    <property type="evidence" value="ECO:0007669"/>
    <property type="project" value="TreeGrafter"/>
</dbReference>
<evidence type="ECO:0000256" key="3">
    <source>
        <dbReference type="ARBA" id="ARBA00023002"/>
    </source>
</evidence>
<feature type="binding site" evidence="9">
    <location>
        <position position="252"/>
    </location>
    <ligand>
        <name>NAD(+)</name>
        <dbReference type="ChEBI" id="CHEBI:57540"/>
    </ligand>
</feature>
<dbReference type="SUPFAM" id="SSF51735">
    <property type="entry name" value="NAD(P)-binding Rossmann-fold domains"/>
    <property type="match status" value="1"/>
</dbReference>
<dbReference type="Pfam" id="PF07479">
    <property type="entry name" value="NAD_Gly3P_dh_C"/>
    <property type="match status" value="1"/>
</dbReference>
<dbReference type="InterPro" id="IPR008927">
    <property type="entry name" value="6-PGluconate_DH-like_C_sf"/>
</dbReference>
<dbReference type="EC" id="1.1.1.94" evidence="11"/>
<dbReference type="PRINTS" id="PR00077">
    <property type="entry name" value="GPDHDRGNASE"/>
</dbReference>
<feature type="binding site" evidence="9">
    <location>
        <begin position="17"/>
        <end position="22"/>
    </location>
    <ligand>
        <name>NAD(+)</name>
        <dbReference type="ChEBI" id="CHEBI:57540"/>
    </ligand>
</feature>
<keyword evidence="6" id="KW-1208">Phospholipid metabolism</keyword>
<evidence type="ECO:0000256" key="5">
    <source>
        <dbReference type="ARBA" id="ARBA00023209"/>
    </source>
</evidence>
<feature type="binding site" evidence="8">
    <location>
        <begin position="252"/>
        <end position="253"/>
    </location>
    <ligand>
        <name>substrate</name>
    </ligand>
</feature>
<dbReference type="GO" id="GO:0008654">
    <property type="term" value="P:phospholipid biosynthetic process"/>
    <property type="evidence" value="ECO:0007669"/>
    <property type="project" value="UniProtKB-KW"/>
</dbReference>
<keyword evidence="4" id="KW-0443">Lipid metabolism</keyword>
<comment type="similarity">
    <text evidence="1 10">Belongs to the NAD-dependent glycerol-3-phosphate dehydrogenase family.</text>
</comment>
<feature type="binding site" evidence="8">
    <location>
        <position position="106"/>
    </location>
    <ligand>
        <name>substrate</name>
    </ligand>
</feature>
<name>R4PXK1_9BACT</name>
<dbReference type="Proteomes" id="UP000013893">
    <property type="component" value="Chromosome"/>
</dbReference>
<dbReference type="GO" id="GO:0141153">
    <property type="term" value="F:glycerol-3-phosphate dehydrogenase (NADP+) activity"/>
    <property type="evidence" value="ECO:0007669"/>
    <property type="project" value="RHEA"/>
</dbReference>
<evidence type="ECO:0000256" key="6">
    <source>
        <dbReference type="ARBA" id="ARBA00023264"/>
    </source>
</evidence>
<feature type="domain" description="Glycerol-3-phosphate dehydrogenase NAD-dependent N-terminal" evidence="12">
    <location>
        <begin position="12"/>
        <end position="154"/>
    </location>
</feature>
<dbReference type="AlphaFoldDB" id="R4PXK1"/>
<dbReference type="PANTHER" id="PTHR11728">
    <property type="entry name" value="GLYCEROL-3-PHOSPHATE DEHYDROGENASE"/>
    <property type="match status" value="1"/>
</dbReference>
<dbReference type="InterPro" id="IPR011128">
    <property type="entry name" value="G3P_DH_NAD-dep_N"/>
</dbReference>
<gene>
    <name evidence="14" type="primary">gpsA</name>
    <name evidence="14" type="ORF">L336_0790</name>
</gene>
<feature type="domain" description="Glycerol-3-phosphate dehydrogenase NAD-dependent C-terminal" evidence="13">
    <location>
        <begin position="177"/>
        <end position="315"/>
    </location>
</feature>
<dbReference type="PANTHER" id="PTHR11728:SF1">
    <property type="entry name" value="GLYCEROL-3-PHOSPHATE DEHYDROGENASE [NAD(+)] 2, CHLOROPLASTIC"/>
    <property type="match status" value="1"/>
</dbReference>
<evidence type="ECO:0000313" key="14">
    <source>
        <dbReference type="EMBL" id="AGL62492.1"/>
    </source>
</evidence>
<dbReference type="InterPro" id="IPR006109">
    <property type="entry name" value="G3P_DH_NAD-dep_C"/>
</dbReference>
<dbReference type="STRING" id="1332188.L336_0790"/>
<comment type="catalytic activity">
    <reaction evidence="11">
        <text>sn-glycerol 3-phosphate + NADP(+) = dihydroxyacetone phosphate + NADPH + H(+)</text>
        <dbReference type="Rhea" id="RHEA:11096"/>
        <dbReference type="ChEBI" id="CHEBI:15378"/>
        <dbReference type="ChEBI" id="CHEBI:57597"/>
        <dbReference type="ChEBI" id="CHEBI:57642"/>
        <dbReference type="ChEBI" id="CHEBI:57783"/>
        <dbReference type="ChEBI" id="CHEBI:58349"/>
        <dbReference type="EC" id="1.1.1.94"/>
    </reaction>
</comment>
<evidence type="ECO:0000259" key="13">
    <source>
        <dbReference type="Pfam" id="PF07479"/>
    </source>
</evidence>
<dbReference type="InterPro" id="IPR036291">
    <property type="entry name" value="NAD(P)-bd_dom_sf"/>
</dbReference>
<dbReference type="SUPFAM" id="SSF48179">
    <property type="entry name" value="6-phosphogluconate dehydrogenase C-terminal domain-like"/>
    <property type="match status" value="1"/>
</dbReference>
<dbReference type="Pfam" id="PF01210">
    <property type="entry name" value="NAD_Gly3P_dh_N"/>
    <property type="match status" value="1"/>
</dbReference>
<organism evidence="14 15">
    <name type="scientific">Candidatus Saccharimonas aalborgensis</name>
    <dbReference type="NCBI Taxonomy" id="1332188"/>
    <lineage>
        <taxon>Bacteria</taxon>
        <taxon>Candidatus Saccharimonadota</taxon>
        <taxon>Candidatus Saccharimonadia</taxon>
        <taxon>Candidatus Saccharimonadales</taxon>
        <taxon>Candidatus Saccharimonadaceae</taxon>
        <taxon>Candidatus Saccharimonas</taxon>
    </lineage>
</organism>
<dbReference type="GO" id="GO:0051287">
    <property type="term" value="F:NAD binding"/>
    <property type="evidence" value="ECO:0007669"/>
    <property type="project" value="InterPro"/>
</dbReference>
<evidence type="ECO:0000256" key="11">
    <source>
        <dbReference type="RuleBase" id="RU000439"/>
    </source>
</evidence>
<dbReference type="HOGENOM" id="CLU_033449_0_2_0"/>
<dbReference type="InterPro" id="IPR013328">
    <property type="entry name" value="6PGD_dom2"/>
</dbReference>
<reference evidence="14 15" key="1">
    <citation type="journal article" date="2013" name="Nat. Biotechnol.">
        <title>Genome sequences of rare, uncultured bacteria obtained by differential coverage binning of multiple metagenomes.</title>
        <authorList>
            <person name="Albertsen M."/>
            <person name="Hugenholtz P."/>
            <person name="Skarshewski A."/>
            <person name="Nielsen K.L."/>
            <person name="Tyson G.W."/>
            <person name="Nielsen P.H."/>
        </authorList>
    </citation>
    <scope>NUCLEOTIDE SEQUENCE [LARGE SCALE GENOMIC DNA]</scope>
    <source>
        <strain evidence="14">TM71</strain>
    </source>
</reference>
<dbReference type="KEGG" id="saal:L336_0790"/>
<feature type="binding site" evidence="9">
    <location>
        <position position="138"/>
    </location>
    <ligand>
        <name>NAD(+)</name>
        <dbReference type="ChEBI" id="CHEBI:57540"/>
    </ligand>
</feature>
<dbReference type="GO" id="GO:0005975">
    <property type="term" value="P:carbohydrate metabolic process"/>
    <property type="evidence" value="ECO:0007669"/>
    <property type="project" value="InterPro"/>
</dbReference>
<accession>R4PXK1</accession>
<evidence type="ECO:0000259" key="12">
    <source>
        <dbReference type="Pfam" id="PF01210"/>
    </source>
</evidence>
<keyword evidence="5" id="KW-0594">Phospholipid biosynthesis</keyword>
<dbReference type="RefSeq" id="WP_015641942.1">
    <property type="nucleotide sequence ID" value="NC_021219.1"/>
</dbReference>
<keyword evidence="2" id="KW-0444">Lipid biosynthesis</keyword>
<evidence type="ECO:0000256" key="2">
    <source>
        <dbReference type="ARBA" id="ARBA00022516"/>
    </source>
</evidence>
<keyword evidence="3 10" id="KW-0560">Oxidoreductase</keyword>
<evidence type="ECO:0000256" key="8">
    <source>
        <dbReference type="PIRSR" id="PIRSR000114-2"/>
    </source>
</evidence>
<dbReference type="OrthoDB" id="9812273at2"/>
<dbReference type="InterPro" id="IPR006168">
    <property type="entry name" value="G3P_DH_NAD-dep"/>
</dbReference>
<evidence type="ECO:0000256" key="4">
    <source>
        <dbReference type="ARBA" id="ARBA00023098"/>
    </source>
</evidence>
<evidence type="ECO:0000256" key="7">
    <source>
        <dbReference type="PIRSR" id="PIRSR000114-1"/>
    </source>
</evidence>
<proteinExistence type="inferred from homology"/>
<dbReference type="Gene3D" id="3.40.50.720">
    <property type="entry name" value="NAD(P)-binding Rossmann-like Domain"/>
    <property type="match status" value="1"/>
</dbReference>
<evidence type="ECO:0000313" key="15">
    <source>
        <dbReference type="Proteomes" id="UP000013893"/>
    </source>
</evidence>
<keyword evidence="15" id="KW-1185">Reference proteome</keyword>
<evidence type="ECO:0000256" key="1">
    <source>
        <dbReference type="ARBA" id="ARBA00011009"/>
    </source>
</evidence>